<dbReference type="Proteomes" id="UP000539052">
    <property type="component" value="Unassembled WGS sequence"/>
</dbReference>
<sequence length="141" mass="16056">MDHVVYLDAKEKELEKLLSGEKSMIIRGAAGRKLPHGRVYAGDVLWFIENSGDGLVRACATVKGVFNSEKLTEQESQKLIAEHQKNLCLTPNQMKRWGGKRYLVLMEIEKLYEVAPFSIDRSEYGNMDDWLPVGDIESVRK</sequence>
<dbReference type="EMBL" id="JAAOXG010000071">
    <property type="protein sequence ID" value="NNJ32855.1"/>
    <property type="molecule type" value="Genomic_DNA"/>
</dbReference>
<evidence type="ECO:0008006" key="3">
    <source>
        <dbReference type="Google" id="ProtNLM"/>
    </source>
</evidence>
<proteinExistence type="predicted"/>
<gene>
    <name evidence="1" type="ORF">G9470_24145</name>
</gene>
<accession>A0ABX1VZJ8</accession>
<reference evidence="1 2" key="1">
    <citation type="submission" date="2020-03" db="EMBL/GenBank/DDBJ databases">
        <title>Genome Sequence of industrial isolate, B5A.</title>
        <authorList>
            <person name="Sharma S."/>
            <person name="Patil P.B."/>
            <person name="Korpole S."/>
        </authorList>
    </citation>
    <scope>NUCLEOTIDE SEQUENCE [LARGE SCALE GENOMIC DNA]</scope>
    <source>
        <strain evidence="1 2">PI-S10-B5A</strain>
    </source>
</reference>
<organism evidence="1 2">
    <name type="scientific">Lacrimispora defluvii</name>
    <dbReference type="NCBI Taxonomy" id="2719233"/>
    <lineage>
        <taxon>Bacteria</taxon>
        <taxon>Bacillati</taxon>
        <taxon>Bacillota</taxon>
        <taxon>Clostridia</taxon>
        <taxon>Lachnospirales</taxon>
        <taxon>Lachnospiraceae</taxon>
        <taxon>Lacrimispora</taxon>
    </lineage>
</organism>
<keyword evidence="2" id="KW-1185">Reference proteome</keyword>
<comment type="caution">
    <text evidence="1">The sequence shown here is derived from an EMBL/GenBank/DDBJ whole genome shotgun (WGS) entry which is preliminary data.</text>
</comment>
<name>A0ABX1VZJ8_9FIRM</name>
<evidence type="ECO:0000313" key="2">
    <source>
        <dbReference type="Proteomes" id="UP000539052"/>
    </source>
</evidence>
<dbReference type="RefSeq" id="WP_170823900.1">
    <property type="nucleotide sequence ID" value="NZ_JAAOXG010000071.1"/>
</dbReference>
<protein>
    <recommendedName>
        <fullName evidence="3">ASCH domain-containing protein</fullName>
    </recommendedName>
</protein>
<evidence type="ECO:0000313" key="1">
    <source>
        <dbReference type="EMBL" id="NNJ32855.1"/>
    </source>
</evidence>